<gene>
    <name evidence="2" type="ORF">GMARGA_LOCUS2517</name>
</gene>
<accession>A0ABM8W2F4</accession>
<feature type="domain" description="Prephenate dehydratase" evidence="1">
    <location>
        <begin position="360"/>
        <end position="542"/>
    </location>
</feature>
<dbReference type="SUPFAM" id="SSF53850">
    <property type="entry name" value="Periplasmic binding protein-like II"/>
    <property type="match status" value="1"/>
</dbReference>
<protein>
    <submittedName>
        <fullName evidence="2">3104_t:CDS:1</fullName>
    </submittedName>
</protein>
<dbReference type="InterPro" id="IPR024755">
    <property type="entry name" value="cpYpsA"/>
</dbReference>
<sequence length="895" mass="103606">MESNKYITSTLIKDNLIHDIYRCSENIKNSDYQIESKSYYKDLYEKLSKQYSMLLKDIGANKIYFNYQKQTNSNSLFQLLCKLKKKRDNFYDIEKAQKEFEKIISPSFSALTKHFQDIVLISKSAEAYREFLNAQKKFKAEEAKYQLVLLNLFQVVSDSSDYEDAFMFFDLIFRVGGQNGVDRIFQDEFFEFSKDKKQQLINKQEFIVYITDTIRFVLTGFCPKGRKCEDGTIDNKYPMVELDNNDYSYRTDKNAEFSDGVLIIQGHSTNDYGTQYTIDRAKELKKKLKIVNMFASNLDEVVKWIVNHNIHSLNVSGARKSNLLETDQIQVKIVCKKFLNNIHNEILHNNGFLVYDSIRRFYTLGPEGSFSYFTAQEIFQKMREKCANAEMVLLKGKSELIRILPIIRSDECLLVPIKVNGVNMFEHNHLFERFKVKLEIETPVSYALLSVQNDISGIEELYSHETAFEECKNWICMKLPNVRKINVESTSEAAKIASFSHSASLSNILCSKLYNQLGEINETYITEPIFGTMNYSEYIPGHLPLIISVPHGGRLIPPEIPDRERNHPSFVKSNDLKTQDIGRELANKITLHFKGMRPYLIINHLGRPIKEGAEEDSITQVAWNDYHNFMQTAIKDVEANFDHGLLIDIHGYVLLTETLSLSTSHINENPEIYSESSIRALYTRKSSSIKFANLLYGKTTSLGGHLQSHGYDTVPSHIHQHPIKDEKYFHGGYCVQKYGSRHAEHIIDAIQIELPRTLRAGNKEKRSNFISALSESIAWFLREENKILLITEYWEPPPIDKILFPIPVQLISYGDFLSSPLLSPKAKVPTSANEWCIPAICFTLGKILEEFYLEVSFDQFSRYPFIWNKEIFNENDYLDLYDNLEKVIDLSLEVH</sequence>
<dbReference type="InterPro" id="IPR001086">
    <property type="entry name" value="Preph_deHydtase"/>
</dbReference>
<dbReference type="PROSITE" id="PS51171">
    <property type="entry name" value="PREPHENATE_DEHYDR_3"/>
    <property type="match status" value="1"/>
</dbReference>
<dbReference type="EMBL" id="CAJVQB010000794">
    <property type="protein sequence ID" value="CAG8507627.1"/>
    <property type="molecule type" value="Genomic_DNA"/>
</dbReference>
<dbReference type="Proteomes" id="UP000789901">
    <property type="component" value="Unassembled WGS sequence"/>
</dbReference>
<dbReference type="Gene3D" id="3.40.190.10">
    <property type="entry name" value="Periplasmic binding protein-like II"/>
    <property type="match status" value="2"/>
</dbReference>
<evidence type="ECO:0000313" key="3">
    <source>
        <dbReference type="Proteomes" id="UP000789901"/>
    </source>
</evidence>
<evidence type="ECO:0000259" key="1">
    <source>
        <dbReference type="PROSITE" id="PS51171"/>
    </source>
</evidence>
<organism evidence="2 3">
    <name type="scientific">Gigaspora margarita</name>
    <dbReference type="NCBI Taxonomy" id="4874"/>
    <lineage>
        <taxon>Eukaryota</taxon>
        <taxon>Fungi</taxon>
        <taxon>Fungi incertae sedis</taxon>
        <taxon>Mucoromycota</taxon>
        <taxon>Glomeromycotina</taxon>
        <taxon>Glomeromycetes</taxon>
        <taxon>Diversisporales</taxon>
        <taxon>Gigasporaceae</taxon>
        <taxon>Gigaspora</taxon>
    </lineage>
</organism>
<proteinExistence type="predicted"/>
<name>A0ABM8W2F4_GIGMA</name>
<dbReference type="Gene3D" id="3.40.630.40">
    <property type="entry name" value="Zn-dependent exopeptidases"/>
    <property type="match status" value="1"/>
</dbReference>
<keyword evidence="3" id="KW-1185">Reference proteome</keyword>
<dbReference type="SUPFAM" id="SSF53187">
    <property type="entry name" value="Zn-dependent exopeptidases"/>
    <property type="match status" value="1"/>
</dbReference>
<dbReference type="Pfam" id="PF12694">
    <property type="entry name" value="cpYpsA"/>
    <property type="match status" value="1"/>
</dbReference>
<reference evidence="2 3" key="1">
    <citation type="submission" date="2021-06" db="EMBL/GenBank/DDBJ databases">
        <authorList>
            <person name="Kallberg Y."/>
            <person name="Tangrot J."/>
            <person name="Rosling A."/>
        </authorList>
    </citation>
    <scope>NUCLEOTIDE SEQUENCE [LARGE SCALE GENOMIC DNA]</scope>
    <source>
        <strain evidence="2 3">120-4 pot B 10/14</strain>
    </source>
</reference>
<evidence type="ECO:0000313" key="2">
    <source>
        <dbReference type="EMBL" id="CAG8507627.1"/>
    </source>
</evidence>
<dbReference type="Gene3D" id="3.40.50.450">
    <property type="match status" value="1"/>
</dbReference>
<dbReference type="Pfam" id="PF00800">
    <property type="entry name" value="PDT"/>
    <property type="match status" value="1"/>
</dbReference>
<comment type="caution">
    <text evidence="2">The sequence shown here is derived from an EMBL/GenBank/DDBJ whole genome shotgun (WGS) entry which is preliminary data.</text>
</comment>